<dbReference type="EMBL" id="BAAAEM010000002">
    <property type="protein sequence ID" value="GAA0465919.1"/>
    <property type="molecule type" value="Genomic_DNA"/>
</dbReference>
<reference evidence="4 5" key="1">
    <citation type="journal article" date="2019" name="Int. J. Syst. Evol. Microbiol.">
        <title>The Global Catalogue of Microorganisms (GCM) 10K type strain sequencing project: providing services to taxonomists for standard genome sequencing and annotation.</title>
        <authorList>
            <consortium name="The Broad Institute Genomics Platform"/>
            <consortium name="The Broad Institute Genome Sequencing Center for Infectious Disease"/>
            <person name="Wu L."/>
            <person name="Ma J."/>
        </authorList>
    </citation>
    <scope>NUCLEOTIDE SEQUENCE [LARGE SCALE GENOMIC DNA]</scope>
    <source>
        <strain evidence="4 5">JCM 14162</strain>
    </source>
</reference>
<dbReference type="SUPFAM" id="SSF55729">
    <property type="entry name" value="Acyl-CoA N-acyltransferases (Nat)"/>
    <property type="match status" value="1"/>
</dbReference>
<organism evidence="4 5">
    <name type="scientific">Parasphingorhabdus litoris</name>
    <dbReference type="NCBI Taxonomy" id="394733"/>
    <lineage>
        <taxon>Bacteria</taxon>
        <taxon>Pseudomonadati</taxon>
        <taxon>Pseudomonadota</taxon>
        <taxon>Alphaproteobacteria</taxon>
        <taxon>Sphingomonadales</taxon>
        <taxon>Sphingomonadaceae</taxon>
        <taxon>Parasphingorhabdus</taxon>
    </lineage>
</organism>
<gene>
    <name evidence="4" type="ORF">GCM10009096_03210</name>
</gene>
<keyword evidence="5" id="KW-1185">Reference proteome</keyword>
<protein>
    <submittedName>
        <fullName evidence="4">GNAT family N-acetyltransferase</fullName>
    </submittedName>
</protein>
<accession>A0ABN1A2G9</accession>
<feature type="domain" description="N-acetyltransferase" evidence="3">
    <location>
        <begin position="2"/>
        <end position="144"/>
    </location>
</feature>
<evidence type="ECO:0000259" key="3">
    <source>
        <dbReference type="PROSITE" id="PS51186"/>
    </source>
</evidence>
<dbReference type="InterPro" id="IPR000182">
    <property type="entry name" value="GNAT_dom"/>
</dbReference>
<dbReference type="InterPro" id="IPR050832">
    <property type="entry name" value="Bact_Acetyltransf"/>
</dbReference>
<sequence>MPKISPVLDVKQDPDTGIQDRLLSLLRQSTAEAVGLPNNRDFAITLSHPRTGDLMGGLWGQSRWNIFFVDILSVAGDLRGQGLGSQLMEMAEAEARNRQCSLMWLDTYAFQARPFYERHGFEVFAQFDGAPPIYPQYFMKKSLD</sequence>
<dbReference type="Gene3D" id="3.40.630.30">
    <property type="match status" value="1"/>
</dbReference>
<dbReference type="CDD" id="cd04301">
    <property type="entry name" value="NAT_SF"/>
    <property type="match status" value="1"/>
</dbReference>
<comment type="caution">
    <text evidence="4">The sequence shown here is derived from an EMBL/GenBank/DDBJ whole genome shotgun (WGS) entry which is preliminary data.</text>
</comment>
<evidence type="ECO:0000256" key="1">
    <source>
        <dbReference type="ARBA" id="ARBA00022679"/>
    </source>
</evidence>
<evidence type="ECO:0000256" key="2">
    <source>
        <dbReference type="ARBA" id="ARBA00023315"/>
    </source>
</evidence>
<dbReference type="PANTHER" id="PTHR43877">
    <property type="entry name" value="AMINOALKYLPHOSPHONATE N-ACETYLTRANSFERASE-RELATED-RELATED"/>
    <property type="match status" value="1"/>
</dbReference>
<evidence type="ECO:0000313" key="4">
    <source>
        <dbReference type="EMBL" id="GAA0465919.1"/>
    </source>
</evidence>
<evidence type="ECO:0000313" key="5">
    <source>
        <dbReference type="Proteomes" id="UP001500713"/>
    </source>
</evidence>
<name>A0ABN1A2G9_9SPHN</name>
<dbReference type="Proteomes" id="UP001500713">
    <property type="component" value="Unassembled WGS sequence"/>
</dbReference>
<proteinExistence type="predicted"/>
<dbReference type="PROSITE" id="PS51186">
    <property type="entry name" value="GNAT"/>
    <property type="match status" value="1"/>
</dbReference>
<dbReference type="Pfam" id="PF00583">
    <property type="entry name" value="Acetyltransf_1"/>
    <property type="match status" value="1"/>
</dbReference>
<dbReference type="PANTHER" id="PTHR43877:SF2">
    <property type="entry name" value="AMINOALKYLPHOSPHONATE N-ACETYLTRANSFERASE-RELATED"/>
    <property type="match status" value="1"/>
</dbReference>
<keyword evidence="1" id="KW-0808">Transferase</keyword>
<keyword evidence="2" id="KW-0012">Acyltransferase</keyword>
<dbReference type="InterPro" id="IPR016181">
    <property type="entry name" value="Acyl_CoA_acyltransferase"/>
</dbReference>